<comment type="similarity">
    <text evidence="9">Belongs to the ZP domain family. ZPC subfamily.</text>
</comment>
<dbReference type="InterPro" id="IPR003013">
    <property type="entry name" value="Erythroptn"/>
</dbReference>
<feature type="domain" description="ZP" evidence="10">
    <location>
        <begin position="71"/>
        <end position="342"/>
    </location>
</feature>
<dbReference type="Gene3D" id="2.60.40.3210">
    <property type="entry name" value="Zona pellucida, ZP-N domain"/>
    <property type="match status" value="1"/>
</dbReference>
<keyword evidence="6" id="KW-0265">Erythrocyte maturation</keyword>
<evidence type="ECO:0000256" key="9">
    <source>
        <dbReference type="RuleBase" id="RU367066"/>
    </source>
</evidence>
<dbReference type="GO" id="GO:0007339">
    <property type="term" value="P:binding of sperm to zona pellucida"/>
    <property type="evidence" value="ECO:0007669"/>
    <property type="project" value="UniProtKB-UniRule"/>
</dbReference>
<comment type="subcellular location">
    <subcellularLocation>
        <location evidence="1">Secreted</location>
    </subcellularLocation>
    <subcellularLocation>
        <location evidence="9">Zona pellucida</location>
    </subcellularLocation>
    <subcellularLocation>
        <location evidence="9">Cell membrane</location>
        <topology evidence="9">Single-pass type I membrane protein</topology>
    </subcellularLocation>
</comment>
<dbReference type="InterPro" id="IPR009079">
    <property type="entry name" value="4_helix_cytokine-like_core"/>
</dbReference>
<dbReference type="GO" id="GO:0035805">
    <property type="term" value="C:egg coat"/>
    <property type="evidence" value="ECO:0007669"/>
    <property type="project" value="UniProtKB-SubCell"/>
</dbReference>
<dbReference type="PROSITE" id="PS51034">
    <property type="entry name" value="ZP_2"/>
    <property type="match status" value="1"/>
</dbReference>
<dbReference type="GO" id="GO:0005576">
    <property type="term" value="C:extracellular region"/>
    <property type="evidence" value="ECO:0007669"/>
    <property type="project" value="UniProtKB-SubCell"/>
</dbReference>
<dbReference type="FunFam" id="2.60.40.4100:FF:000002">
    <property type="entry name" value="Zona pellucida sperm-binding protein 3"/>
    <property type="match status" value="1"/>
</dbReference>
<dbReference type="GO" id="GO:0005179">
    <property type="term" value="F:hormone activity"/>
    <property type="evidence" value="ECO:0007669"/>
    <property type="project" value="UniProtKB-KW"/>
</dbReference>
<dbReference type="Gene3D" id="1.20.1250.10">
    <property type="match status" value="1"/>
</dbReference>
<keyword evidence="7 9" id="KW-1015">Disulfide bond</keyword>
<evidence type="ECO:0000259" key="10">
    <source>
        <dbReference type="PROSITE" id="PS51034"/>
    </source>
</evidence>
<evidence type="ECO:0000256" key="2">
    <source>
        <dbReference type="ARBA" id="ARBA00005782"/>
    </source>
</evidence>
<keyword evidence="3 9" id="KW-0964">Secreted</keyword>
<dbReference type="AlphaFoldDB" id="A0A8D3DHK4"/>
<evidence type="ECO:0000313" key="11">
    <source>
        <dbReference type="Ensembl" id="ENSSMAP00000059013.1"/>
    </source>
</evidence>
<proteinExistence type="inferred from homology"/>
<dbReference type="GO" id="GO:0005128">
    <property type="term" value="F:erythropoietin receptor binding"/>
    <property type="evidence" value="ECO:0007669"/>
    <property type="project" value="InterPro"/>
</dbReference>
<dbReference type="Gene3D" id="2.60.40.4100">
    <property type="entry name" value="Zona pellucida, ZP-C domain"/>
    <property type="match status" value="1"/>
</dbReference>
<sequence>MWTHQSAVWRARLRTRFSTPDCHDVNDTSSPMDMATLRQHTTLVSRVMVALSLSAVSFAERTRESAGPEMLCGDVEVRITVPRRFLEERRIPFEPARLRLGAHSTPEKSCAPKGHVAGGAAMVIVAGLQQCGTESNVRGEWLVYSNQLLLFPAVVPTSSASVIVRGATTVIPVECHYSRKQTVNAEPLTPTWQPMTSTISVFGLLHFSLHTMADDCTSLRSSSDYQQGEAVFLEASVEAPLHPPLTVYVDSCVATLTPDPLSLPSYKFITKHGCLVDSVLPRSSSKFLLREQDNKLCFSVQAFHFKQEPGEQMFINCHLRATLKQSSQSHLHKACFFHRPTFSWHSTEGDNALCECCDSDDCLTGEENRGHIVVTTQPGLLALVLVVLEWTRPGLPSPLRPICDLRVLNHFIKEVRDAEVAMKSCREGCSLSDSVTVPQTRVDFDVWEKKNALEQAKEVQSGLWLLQQALDSLRTSVSNTALHSHIDNSIRNLVSINAVLRSLNIQEYIPPASAAGLEGTWSVSSATDLFQVYVNFLRGKVRLLLLDAQACQPDVS</sequence>
<organism evidence="11 12">
    <name type="scientific">Scophthalmus maximus</name>
    <name type="common">Turbot</name>
    <name type="synonym">Psetta maxima</name>
    <dbReference type="NCBI Taxonomy" id="52904"/>
    <lineage>
        <taxon>Eukaryota</taxon>
        <taxon>Metazoa</taxon>
        <taxon>Chordata</taxon>
        <taxon>Craniata</taxon>
        <taxon>Vertebrata</taxon>
        <taxon>Euteleostomi</taxon>
        <taxon>Actinopterygii</taxon>
        <taxon>Neopterygii</taxon>
        <taxon>Teleostei</taxon>
        <taxon>Neoteleostei</taxon>
        <taxon>Acanthomorphata</taxon>
        <taxon>Carangaria</taxon>
        <taxon>Pleuronectiformes</taxon>
        <taxon>Pleuronectoidei</taxon>
        <taxon>Scophthalmidae</taxon>
        <taxon>Scophthalmus</taxon>
    </lineage>
</organism>
<dbReference type="PANTHER" id="PTHR11576">
    <property type="entry name" value="ZONA PELLUCIDA SPERM-BINDING PROTEIN 3"/>
    <property type="match status" value="1"/>
</dbReference>
<keyword evidence="9" id="KW-0165">Cleavage on pair of basic residues</keyword>
<evidence type="ECO:0000256" key="4">
    <source>
        <dbReference type="ARBA" id="ARBA00022702"/>
    </source>
</evidence>
<keyword evidence="8" id="KW-0325">Glycoprotein</keyword>
<dbReference type="InterPro" id="IPR001507">
    <property type="entry name" value="ZP_dom"/>
</dbReference>
<keyword evidence="9" id="KW-0272">Extracellular matrix</keyword>
<evidence type="ECO:0000313" key="12">
    <source>
        <dbReference type="Proteomes" id="UP000694558"/>
    </source>
</evidence>
<dbReference type="Pfam" id="PF23344">
    <property type="entry name" value="ZP-N"/>
    <property type="match status" value="1"/>
</dbReference>
<dbReference type="GO" id="GO:0035804">
    <property type="term" value="F:structural constituent of egg coat"/>
    <property type="evidence" value="ECO:0007669"/>
    <property type="project" value="UniProtKB-UniRule"/>
</dbReference>
<dbReference type="InterPro" id="IPR001323">
    <property type="entry name" value="EPO_TPO"/>
</dbReference>
<dbReference type="GO" id="GO:0035803">
    <property type="term" value="P:egg coat formation"/>
    <property type="evidence" value="ECO:0007669"/>
    <property type="project" value="UniProtKB-UniRule"/>
</dbReference>
<dbReference type="GO" id="GO:0043249">
    <property type="term" value="P:erythrocyte maturation"/>
    <property type="evidence" value="ECO:0007669"/>
    <property type="project" value="UniProtKB-KW"/>
</dbReference>
<dbReference type="PANTHER" id="PTHR11576:SF2">
    <property type="entry name" value="ZONA PELLUCIDA SPERM-BINDING PROTEIN 3"/>
    <property type="match status" value="1"/>
</dbReference>
<dbReference type="PRINTS" id="PR00272">
    <property type="entry name" value="ERYTHROPTN"/>
</dbReference>
<accession>A0A8D3DHK4</accession>
<dbReference type="Proteomes" id="UP000694558">
    <property type="component" value="Chromosome 4"/>
</dbReference>
<comment type="PTM">
    <text evidence="9">Proteolytically cleaved before the transmembrane segment to yield the secreted ectodomain incorporated in the zona pellucida.</text>
</comment>
<dbReference type="GO" id="GO:2000344">
    <property type="term" value="P:positive regulation of acrosome reaction"/>
    <property type="evidence" value="ECO:0007669"/>
    <property type="project" value="UniProtKB-UniRule"/>
</dbReference>
<dbReference type="SUPFAM" id="SSF47266">
    <property type="entry name" value="4-helical cytokines"/>
    <property type="match status" value="1"/>
</dbReference>
<keyword evidence="9" id="KW-1003">Cell membrane</keyword>
<comment type="domain">
    <text evidence="9">The ZP domain is involved in the polymerization of the ZP proteins to form the zona pellucida.</text>
</comment>
<evidence type="ECO:0000256" key="3">
    <source>
        <dbReference type="ARBA" id="ARBA00022525"/>
    </source>
</evidence>
<evidence type="ECO:0000256" key="7">
    <source>
        <dbReference type="ARBA" id="ARBA00023157"/>
    </source>
</evidence>
<keyword evidence="5 9" id="KW-0732">Signal</keyword>
<evidence type="ECO:0000256" key="8">
    <source>
        <dbReference type="ARBA" id="ARBA00023180"/>
    </source>
</evidence>
<dbReference type="InterPro" id="IPR055355">
    <property type="entry name" value="ZP-C"/>
</dbReference>
<keyword evidence="9" id="KW-0472">Membrane</keyword>
<evidence type="ECO:0000256" key="6">
    <source>
        <dbReference type="ARBA" id="ARBA00023057"/>
    </source>
</evidence>
<dbReference type="InterPro" id="IPR042235">
    <property type="entry name" value="ZP-C_dom"/>
</dbReference>
<protein>
    <recommendedName>
        <fullName evidence="9">Zona pellucida sperm-binding protein 3</fullName>
    </recommendedName>
</protein>
<reference evidence="11" key="1">
    <citation type="submission" date="2023-05" db="EMBL/GenBank/DDBJ databases">
        <title>High-quality long-read genome of Scophthalmus maximus.</title>
        <authorList>
            <person name="Lien S."/>
            <person name="Martinez P."/>
        </authorList>
    </citation>
    <scope>NUCLEOTIDE SEQUENCE [LARGE SCALE GENOMIC DNA]</scope>
</reference>
<dbReference type="GO" id="GO:0032190">
    <property type="term" value="F:acrosin binding"/>
    <property type="evidence" value="ECO:0007669"/>
    <property type="project" value="TreeGrafter"/>
</dbReference>
<name>A0A8D3DHK4_SCOMX</name>
<dbReference type="GO" id="GO:0005886">
    <property type="term" value="C:plasma membrane"/>
    <property type="evidence" value="ECO:0007669"/>
    <property type="project" value="UniProtKB-SubCell"/>
</dbReference>
<dbReference type="Pfam" id="PF00758">
    <property type="entry name" value="EPO_TPO"/>
    <property type="match status" value="1"/>
</dbReference>
<dbReference type="GeneTree" id="ENSGT01030000234567"/>
<comment type="similarity">
    <text evidence="2">Belongs to the EPO/TPO family.</text>
</comment>
<dbReference type="InterPro" id="IPR055356">
    <property type="entry name" value="ZP-N"/>
</dbReference>
<dbReference type="InterPro" id="IPR048290">
    <property type="entry name" value="ZP_chr"/>
</dbReference>
<dbReference type="Ensembl" id="ENSSMAT00000069769.1">
    <property type="protein sequence ID" value="ENSSMAP00000059013.1"/>
    <property type="gene ID" value="ENSSMAG00000015485.2"/>
</dbReference>
<reference evidence="11" key="2">
    <citation type="submission" date="2025-08" db="UniProtKB">
        <authorList>
            <consortium name="Ensembl"/>
        </authorList>
    </citation>
    <scope>IDENTIFICATION</scope>
</reference>
<gene>
    <name evidence="11" type="primary">epoa</name>
</gene>
<keyword evidence="4" id="KW-0372">Hormone</keyword>
<comment type="function">
    <text evidence="9">Component of the zona pellucida, an extracellular matrix surrounding oocytes which mediates sperm binding, induction of the acrosome reaction and prevents post-fertilization polyspermy. The zona pellucida is composed of 3 to 4 glycoproteins, ZP1, ZP2, ZP3, and ZP4. ZP3 is essential for sperm binding and zona matrix formation.</text>
</comment>
<evidence type="ECO:0000256" key="5">
    <source>
        <dbReference type="ARBA" id="ARBA00022729"/>
    </source>
</evidence>
<dbReference type="SMART" id="SM00241">
    <property type="entry name" value="ZP"/>
    <property type="match status" value="1"/>
</dbReference>
<dbReference type="PRINTS" id="PR00023">
    <property type="entry name" value="ZPELLUCIDA"/>
</dbReference>
<evidence type="ECO:0000256" key="1">
    <source>
        <dbReference type="ARBA" id="ARBA00004613"/>
    </source>
</evidence>
<dbReference type="Pfam" id="PF00100">
    <property type="entry name" value="Zona_pellucida"/>
    <property type="match status" value="1"/>
</dbReference>